<reference evidence="1 2" key="1">
    <citation type="journal article" date="2011" name="Proc. Natl. Acad. Sci. U.S.A.">
        <title>Comparative genomics of xylose-fermenting fungi for enhanced biofuel production.</title>
        <authorList>
            <person name="Wohlbach D.J."/>
            <person name="Kuo A."/>
            <person name="Sato T.K."/>
            <person name="Potts K.M."/>
            <person name="Salamov A.A."/>
            <person name="LaButti K.M."/>
            <person name="Sun H."/>
            <person name="Clum A."/>
            <person name="Pangilinan J.L."/>
            <person name="Lindquist E.A."/>
            <person name="Lucas S."/>
            <person name="Lapidus A."/>
            <person name="Jin M."/>
            <person name="Gunawan C."/>
            <person name="Balan V."/>
            <person name="Dale B.E."/>
            <person name="Jeffries T.W."/>
            <person name="Zinkel R."/>
            <person name="Barry K.W."/>
            <person name="Grigoriev I.V."/>
            <person name="Gasch A.P."/>
        </authorList>
    </citation>
    <scope>NUCLEOTIDE SEQUENCE [LARGE SCALE GENOMIC DNA]</scope>
    <source>
        <strain evidence="2">ATCC 10573 / BCRC 21748 / CBS 615 / JCM 9827 / NBRC 10315 / NRRL Y-1498 / VKM Y-70</strain>
    </source>
</reference>
<accession>G3B0W5</accession>
<proteinExistence type="predicted"/>
<keyword evidence="2" id="KW-1185">Reference proteome</keyword>
<dbReference type="EMBL" id="GL996515">
    <property type="protein sequence ID" value="EGV64824.1"/>
    <property type="molecule type" value="Genomic_DNA"/>
</dbReference>
<evidence type="ECO:0000313" key="1">
    <source>
        <dbReference type="EMBL" id="EGV64824.1"/>
    </source>
</evidence>
<gene>
    <name evidence="1" type="ORF">CANTEDRAFT_113590</name>
</gene>
<organism evidence="2">
    <name type="scientific">Candida tenuis (strain ATCC 10573 / BCRC 21748 / CBS 615 / JCM 9827 / NBRC 10315 / NRRL Y-1498 / VKM Y-70)</name>
    <name type="common">Yeast</name>
    <name type="synonym">Yamadazyma tenuis</name>
    <dbReference type="NCBI Taxonomy" id="590646"/>
    <lineage>
        <taxon>Eukaryota</taxon>
        <taxon>Fungi</taxon>
        <taxon>Dikarya</taxon>
        <taxon>Ascomycota</taxon>
        <taxon>Saccharomycotina</taxon>
        <taxon>Pichiomycetes</taxon>
        <taxon>Debaryomycetaceae</taxon>
        <taxon>Yamadazyma</taxon>
    </lineage>
</organism>
<dbReference type="Proteomes" id="UP000000707">
    <property type="component" value="Unassembled WGS sequence"/>
</dbReference>
<dbReference type="STRING" id="590646.G3B0W5"/>
<name>G3B0W5_CANTC</name>
<dbReference type="HOGENOM" id="CLU_3068481_0_0_1"/>
<sequence length="53" mass="6623">MSRIRKIKERLKFNYLGEFEKLILRVWESDNQENHSVNWAKIRYFQYPGLVMF</sequence>
<evidence type="ECO:0000313" key="2">
    <source>
        <dbReference type="Proteomes" id="UP000000707"/>
    </source>
</evidence>
<dbReference type="OrthoDB" id="415590at2759"/>
<dbReference type="AlphaFoldDB" id="G3B0W5"/>
<protein>
    <submittedName>
        <fullName evidence="1">Uncharacterized protein</fullName>
    </submittedName>
</protein>